<evidence type="ECO:0000259" key="1">
    <source>
        <dbReference type="Pfam" id="PF00248"/>
    </source>
</evidence>
<dbReference type="OrthoDB" id="5286008at2759"/>
<keyword evidence="3" id="KW-1185">Reference proteome</keyword>
<proteinExistence type="predicted"/>
<dbReference type="Proteomes" id="UP000218811">
    <property type="component" value="Unassembled WGS sequence"/>
</dbReference>
<reference evidence="2 3" key="1">
    <citation type="journal article" date="2012" name="Science">
        <title>The Paleozoic origin of enzymatic lignin decomposition reconstructed from 31 fungal genomes.</title>
        <authorList>
            <person name="Floudas D."/>
            <person name="Binder M."/>
            <person name="Riley R."/>
            <person name="Barry K."/>
            <person name="Blanchette R.A."/>
            <person name="Henrissat B."/>
            <person name="Martinez A.T."/>
            <person name="Otillar R."/>
            <person name="Spatafora J.W."/>
            <person name="Yadav J.S."/>
            <person name="Aerts A."/>
            <person name="Benoit I."/>
            <person name="Boyd A."/>
            <person name="Carlson A."/>
            <person name="Copeland A."/>
            <person name="Coutinho P.M."/>
            <person name="de Vries R.P."/>
            <person name="Ferreira P."/>
            <person name="Findley K."/>
            <person name="Foster B."/>
            <person name="Gaskell J."/>
            <person name="Glotzer D."/>
            <person name="Gorecki P."/>
            <person name="Heitman J."/>
            <person name="Hesse C."/>
            <person name="Hori C."/>
            <person name="Igarashi K."/>
            <person name="Jurgens J.A."/>
            <person name="Kallen N."/>
            <person name="Kersten P."/>
            <person name="Kohler A."/>
            <person name="Kuees U."/>
            <person name="Kumar T.K.A."/>
            <person name="Kuo A."/>
            <person name="LaButti K."/>
            <person name="Larrondo L.F."/>
            <person name="Lindquist E."/>
            <person name="Ling A."/>
            <person name="Lombard V."/>
            <person name="Lucas S."/>
            <person name="Lundell T."/>
            <person name="Martin R."/>
            <person name="McLaughlin D.J."/>
            <person name="Morgenstern I."/>
            <person name="Morin E."/>
            <person name="Murat C."/>
            <person name="Nagy L.G."/>
            <person name="Nolan M."/>
            <person name="Ohm R.A."/>
            <person name="Patyshakuliyeva A."/>
            <person name="Rokas A."/>
            <person name="Ruiz-Duenas F.J."/>
            <person name="Sabat G."/>
            <person name="Salamov A."/>
            <person name="Samejima M."/>
            <person name="Schmutz J."/>
            <person name="Slot J.C."/>
            <person name="St John F."/>
            <person name="Stenlid J."/>
            <person name="Sun H."/>
            <person name="Sun S."/>
            <person name="Syed K."/>
            <person name="Tsang A."/>
            <person name="Wiebenga A."/>
            <person name="Young D."/>
            <person name="Pisabarro A."/>
            <person name="Eastwood D.C."/>
            <person name="Martin F."/>
            <person name="Cullen D."/>
            <person name="Grigoriev I.V."/>
            <person name="Hibbett D.S."/>
        </authorList>
    </citation>
    <scope>NUCLEOTIDE SEQUENCE [LARGE SCALE GENOMIC DNA]</scope>
    <source>
        <strain evidence="2 3">MD-104</strain>
    </source>
</reference>
<dbReference type="InterPro" id="IPR023210">
    <property type="entry name" value="NADP_OxRdtase_dom"/>
</dbReference>
<dbReference type="GO" id="GO:0045290">
    <property type="term" value="F:D-arabinose 1-dehydrogenase [NAD(P)+] activity"/>
    <property type="evidence" value="ECO:0007669"/>
    <property type="project" value="TreeGrafter"/>
</dbReference>
<dbReference type="EMBL" id="KB468113">
    <property type="protein sequence ID" value="PCH41593.1"/>
    <property type="molecule type" value="Genomic_DNA"/>
</dbReference>
<dbReference type="OMA" id="FPRSSYK"/>
<evidence type="ECO:0000313" key="3">
    <source>
        <dbReference type="Proteomes" id="UP000218811"/>
    </source>
</evidence>
<dbReference type="AlphaFoldDB" id="A0A2H3JNW1"/>
<dbReference type="GO" id="GO:0070485">
    <property type="term" value="P:dehydro-D-arabinono-1,4-lactone biosynthetic process"/>
    <property type="evidence" value="ECO:0007669"/>
    <property type="project" value="TreeGrafter"/>
</dbReference>
<dbReference type="Gene3D" id="3.20.20.100">
    <property type="entry name" value="NADP-dependent oxidoreductase domain"/>
    <property type="match status" value="1"/>
</dbReference>
<dbReference type="STRING" id="742152.A0A2H3JNW1"/>
<feature type="domain" description="NADP-dependent oxidoreductase" evidence="1">
    <location>
        <begin position="59"/>
        <end position="358"/>
    </location>
</feature>
<dbReference type="InterPro" id="IPR036812">
    <property type="entry name" value="NAD(P)_OxRdtase_dom_sf"/>
</dbReference>
<dbReference type="GO" id="GO:0005829">
    <property type="term" value="C:cytosol"/>
    <property type="evidence" value="ECO:0007669"/>
    <property type="project" value="TreeGrafter"/>
</dbReference>
<name>A0A2H3JNW1_WOLCO</name>
<organism evidence="2 3">
    <name type="scientific">Wolfiporia cocos (strain MD-104)</name>
    <name type="common">Brown rot fungus</name>
    <dbReference type="NCBI Taxonomy" id="742152"/>
    <lineage>
        <taxon>Eukaryota</taxon>
        <taxon>Fungi</taxon>
        <taxon>Dikarya</taxon>
        <taxon>Basidiomycota</taxon>
        <taxon>Agaricomycotina</taxon>
        <taxon>Agaricomycetes</taxon>
        <taxon>Polyporales</taxon>
        <taxon>Phaeolaceae</taxon>
        <taxon>Wolfiporia</taxon>
    </lineage>
</organism>
<dbReference type="PANTHER" id="PTHR42686:SF1">
    <property type="entry name" value="GH17980P-RELATED"/>
    <property type="match status" value="1"/>
</dbReference>
<dbReference type="InterPro" id="IPR020471">
    <property type="entry name" value="AKR"/>
</dbReference>
<evidence type="ECO:0000313" key="2">
    <source>
        <dbReference type="EMBL" id="PCH41593.1"/>
    </source>
</evidence>
<dbReference type="SUPFAM" id="SSF51430">
    <property type="entry name" value="NAD(P)-linked oxidoreductase"/>
    <property type="match status" value="1"/>
</dbReference>
<dbReference type="PANTHER" id="PTHR42686">
    <property type="entry name" value="GH17980P-RELATED"/>
    <property type="match status" value="1"/>
</dbReference>
<accession>A0A2H3JNW1</accession>
<dbReference type="Pfam" id="PF00248">
    <property type="entry name" value="Aldo_ket_red"/>
    <property type="match status" value="1"/>
</dbReference>
<gene>
    <name evidence="2" type="ORF">WOLCODRAFT_163235</name>
</gene>
<sequence length="396" mass="43507">MCVRLDAPQPVYTLPDLAIPDDAEDKPVVGVPVSACGALQLPEVLFGAAALSQIYNDDAHISGFTPVRTVRLALRYGVNAFDTSPYYQESEIVLGTVLKALAVDFPRSSYKLMTKCGRYGSRVADCDYSPATIRASVQRSLSRLHTDYLDAVYLHDVEFVATQVGPRVAGDPTLALTERKAEYGLVEGEEAKVWGAGDQQILDALAELRKMKDEGIVKSIGITGYPLPMLLRLALLALHTPPYQPLDVLLSYSHLTLQTNAFEAFAPHFRERARIPQLLTASPLNMGLLTPTPPAWHPAPPELKAAAKTAVEQCTDWEGGLPNLAVGYGYRKAKKLGVPMVVGLSNHREVHENVQVWREITEGKADQNRVAQEENISRMFGEHHGWSWASPPSYLL</sequence>
<protein>
    <submittedName>
        <fullName evidence="2">Aldo/keto reductase</fullName>
    </submittedName>
</protein>